<gene>
    <name evidence="3" type="ORF">Tco_0926885</name>
</gene>
<dbReference type="PANTHER" id="PTHR37984">
    <property type="entry name" value="PROTEIN CBG26694"/>
    <property type="match status" value="1"/>
</dbReference>
<keyword evidence="3" id="KW-0548">Nucleotidyltransferase</keyword>
<accession>A0ABQ5DDZ7</accession>
<dbReference type="InterPro" id="IPR050951">
    <property type="entry name" value="Retrovirus_Pol_polyprotein"/>
</dbReference>
<feature type="domain" description="Reverse transcriptase/retrotransposon-derived protein RNase H-like" evidence="2">
    <location>
        <begin position="203"/>
        <end position="288"/>
    </location>
</feature>
<evidence type="ECO:0000256" key="1">
    <source>
        <dbReference type="ARBA" id="ARBA00023268"/>
    </source>
</evidence>
<name>A0ABQ5DDZ7_9ASTR</name>
<dbReference type="InterPro" id="IPR043502">
    <property type="entry name" value="DNA/RNA_pol_sf"/>
</dbReference>
<dbReference type="PANTHER" id="PTHR37984:SF5">
    <property type="entry name" value="PROTEIN NYNRIN-LIKE"/>
    <property type="match status" value="1"/>
</dbReference>
<evidence type="ECO:0000313" key="3">
    <source>
        <dbReference type="EMBL" id="GJT36466.1"/>
    </source>
</evidence>
<organism evidence="3 4">
    <name type="scientific">Tanacetum coccineum</name>
    <dbReference type="NCBI Taxonomy" id="301880"/>
    <lineage>
        <taxon>Eukaryota</taxon>
        <taxon>Viridiplantae</taxon>
        <taxon>Streptophyta</taxon>
        <taxon>Embryophyta</taxon>
        <taxon>Tracheophyta</taxon>
        <taxon>Spermatophyta</taxon>
        <taxon>Magnoliopsida</taxon>
        <taxon>eudicotyledons</taxon>
        <taxon>Gunneridae</taxon>
        <taxon>Pentapetalae</taxon>
        <taxon>asterids</taxon>
        <taxon>campanulids</taxon>
        <taxon>Asterales</taxon>
        <taxon>Asteraceae</taxon>
        <taxon>Asteroideae</taxon>
        <taxon>Anthemideae</taxon>
        <taxon>Anthemidinae</taxon>
        <taxon>Tanacetum</taxon>
    </lineage>
</organism>
<reference evidence="3" key="2">
    <citation type="submission" date="2022-01" db="EMBL/GenBank/DDBJ databases">
        <authorList>
            <person name="Yamashiro T."/>
            <person name="Shiraishi A."/>
            <person name="Satake H."/>
            <person name="Nakayama K."/>
        </authorList>
    </citation>
    <scope>NUCLEOTIDE SEQUENCE</scope>
</reference>
<dbReference type="GO" id="GO:0003964">
    <property type="term" value="F:RNA-directed DNA polymerase activity"/>
    <property type="evidence" value="ECO:0007669"/>
    <property type="project" value="UniProtKB-KW"/>
</dbReference>
<keyword evidence="3" id="KW-0808">Transferase</keyword>
<dbReference type="SUPFAM" id="SSF56672">
    <property type="entry name" value="DNA/RNA polymerases"/>
    <property type="match status" value="1"/>
</dbReference>
<dbReference type="Pfam" id="PF17919">
    <property type="entry name" value="RT_RNaseH_2"/>
    <property type="match status" value="1"/>
</dbReference>
<proteinExistence type="predicted"/>
<sequence>MNFMVVRSPSPYNGIFGRPGFRKLQAIPSTAHEMLKISVEGGVITLKSSKLVPLECAVVSRPEGAPSSTKPIIEERIKVEVNPEYPEQTVMIGSTPPRKVATTSQDTLAVHRLKRAGGMFPVRQKKRGIATDRNQAILRGIGKLVEAGNIEGSYYYNDWLSHKKKTQVMVKKHDDSWRMCVDFKDLNKACPKDGYPLPKIDLKAEEAFKQIKQLIAELPMLTAPMEKEELIVYLAATKETVSAVLMTEREAKQMPIYFVNRALRGPELNYTSMEKLVMALVHASKRLKRPEEDSPDTLIEEKKELPEPWILFTDGSLTVGSGARNNTQKPKRDGVHVHLKGSDSTATKQRSRYMKAFDCWTKDSGTNRCEKPSSKCGFTLSGQLSERNVLTSFGEIFSDNGKPVPSDPFKDWTNGLVKRATDLE</sequence>
<dbReference type="Proteomes" id="UP001151760">
    <property type="component" value="Unassembled WGS sequence"/>
</dbReference>
<evidence type="ECO:0000313" key="4">
    <source>
        <dbReference type="Proteomes" id="UP001151760"/>
    </source>
</evidence>
<keyword evidence="3" id="KW-0695">RNA-directed DNA polymerase</keyword>
<dbReference type="EMBL" id="BQNB010015139">
    <property type="protein sequence ID" value="GJT36466.1"/>
    <property type="molecule type" value="Genomic_DNA"/>
</dbReference>
<keyword evidence="1" id="KW-0511">Multifunctional enzyme</keyword>
<dbReference type="Gene3D" id="3.10.10.10">
    <property type="entry name" value="HIV Type 1 Reverse Transcriptase, subunit A, domain 1"/>
    <property type="match status" value="1"/>
</dbReference>
<reference evidence="3" key="1">
    <citation type="journal article" date="2022" name="Int. J. Mol. Sci.">
        <title>Draft Genome of Tanacetum Coccineum: Genomic Comparison of Closely Related Tanacetum-Family Plants.</title>
        <authorList>
            <person name="Yamashiro T."/>
            <person name="Shiraishi A."/>
            <person name="Nakayama K."/>
            <person name="Satake H."/>
        </authorList>
    </citation>
    <scope>NUCLEOTIDE SEQUENCE</scope>
</reference>
<comment type="caution">
    <text evidence="3">The sequence shown here is derived from an EMBL/GenBank/DDBJ whole genome shotgun (WGS) entry which is preliminary data.</text>
</comment>
<protein>
    <submittedName>
        <fullName evidence="3">Reverse transcriptase domain-containing protein</fullName>
    </submittedName>
</protein>
<keyword evidence="4" id="KW-1185">Reference proteome</keyword>
<dbReference type="InterPro" id="IPR041577">
    <property type="entry name" value="RT_RNaseH_2"/>
</dbReference>
<evidence type="ECO:0000259" key="2">
    <source>
        <dbReference type="Pfam" id="PF17919"/>
    </source>
</evidence>